<evidence type="ECO:0000313" key="6">
    <source>
        <dbReference type="EMBL" id="ORX90558.1"/>
    </source>
</evidence>
<name>A0A1Y1WBU4_9FUNG</name>
<dbReference type="GO" id="GO:0000976">
    <property type="term" value="F:transcription cis-regulatory region binding"/>
    <property type="evidence" value="ECO:0007669"/>
    <property type="project" value="InterPro"/>
</dbReference>
<organism evidence="5 7">
    <name type="scientific">Basidiobolus meristosporus CBS 931.73</name>
    <dbReference type="NCBI Taxonomy" id="1314790"/>
    <lineage>
        <taxon>Eukaryota</taxon>
        <taxon>Fungi</taxon>
        <taxon>Fungi incertae sedis</taxon>
        <taxon>Zoopagomycota</taxon>
        <taxon>Entomophthoromycotina</taxon>
        <taxon>Basidiobolomycetes</taxon>
        <taxon>Basidiobolales</taxon>
        <taxon>Basidiobolaceae</taxon>
        <taxon>Basidiobolus</taxon>
    </lineage>
</organism>
<protein>
    <recommendedName>
        <fullName evidence="4">BZIP domain-containing protein</fullName>
    </recommendedName>
</protein>
<reference evidence="5 7" key="1">
    <citation type="submission" date="2016-07" db="EMBL/GenBank/DDBJ databases">
        <title>Pervasive Adenine N6-methylation of Active Genes in Fungi.</title>
        <authorList>
            <consortium name="DOE Joint Genome Institute"/>
            <person name="Mondo S.J."/>
            <person name="Dannebaum R.O."/>
            <person name="Kuo R.C."/>
            <person name="Labutti K."/>
            <person name="Haridas S."/>
            <person name="Kuo A."/>
            <person name="Salamov A."/>
            <person name="Ahrendt S.R."/>
            <person name="Lipzen A."/>
            <person name="Sullivan W."/>
            <person name="Andreopoulos W.B."/>
            <person name="Clum A."/>
            <person name="Lindquist E."/>
            <person name="Daum C."/>
            <person name="Ramamoorthy G.K."/>
            <person name="Gryganskyi A."/>
            <person name="Culley D."/>
            <person name="Magnuson J.K."/>
            <person name="James T.Y."/>
            <person name="O'Malley M.A."/>
            <person name="Stajich J.E."/>
            <person name="Spatafora J.W."/>
            <person name="Visel A."/>
            <person name="Grigoriev I.V."/>
        </authorList>
    </citation>
    <scope>NUCLEOTIDE SEQUENCE [LARGE SCALE GENOMIC DNA]</scope>
    <source>
        <strain evidence="5 7">CBS 931.73</strain>
    </source>
</reference>
<dbReference type="OrthoDB" id="2593073at2759"/>
<comment type="subcellular location">
    <subcellularLocation>
        <location evidence="1">Nucleus</location>
    </subcellularLocation>
</comment>
<dbReference type="Pfam" id="PF00170">
    <property type="entry name" value="bZIP_1"/>
    <property type="match status" value="1"/>
</dbReference>
<dbReference type="PANTHER" id="PTHR40621:SF6">
    <property type="entry name" value="AP-1-LIKE TRANSCRIPTION FACTOR YAP1-RELATED"/>
    <property type="match status" value="1"/>
</dbReference>
<evidence type="ECO:0000259" key="4">
    <source>
        <dbReference type="PROSITE" id="PS50217"/>
    </source>
</evidence>
<dbReference type="PANTHER" id="PTHR40621">
    <property type="entry name" value="TRANSCRIPTION FACTOR KAPC-RELATED"/>
    <property type="match status" value="1"/>
</dbReference>
<comment type="caution">
    <text evidence="5">The sequence shown here is derived from an EMBL/GenBank/DDBJ whole genome shotgun (WGS) entry which is preliminary data.</text>
</comment>
<evidence type="ECO:0000313" key="7">
    <source>
        <dbReference type="Proteomes" id="UP000193498"/>
    </source>
</evidence>
<dbReference type="InParanoid" id="A0A1Y1WBU4"/>
<dbReference type="SMART" id="SM00338">
    <property type="entry name" value="BRLZ"/>
    <property type="match status" value="1"/>
</dbReference>
<dbReference type="EMBL" id="MCFE01000374">
    <property type="protein sequence ID" value="ORX90558.1"/>
    <property type="molecule type" value="Genomic_DNA"/>
</dbReference>
<dbReference type="SUPFAM" id="SSF57959">
    <property type="entry name" value="Leucine zipper domain"/>
    <property type="match status" value="1"/>
</dbReference>
<feature type="coiled-coil region" evidence="3">
    <location>
        <begin position="18"/>
        <end position="66"/>
    </location>
</feature>
<dbReference type="PROSITE" id="PS00036">
    <property type="entry name" value="BZIP_BASIC"/>
    <property type="match status" value="1"/>
</dbReference>
<dbReference type="GO" id="GO:0001228">
    <property type="term" value="F:DNA-binding transcription activator activity, RNA polymerase II-specific"/>
    <property type="evidence" value="ECO:0007669"/>
    <property type="project" value="TreeGrafter"/>
</dbReference>
<keyword evidence="3" id="KW-0175">Coiled coil</keyword>
<evidence type="ECO:0000256" key="2">
    <source>
        <dbReference type="ARBA" id="ARBA00023242"/>
    </source>
</evidence>
<dbReference type="GO" id="GO:0090575">
    <property type="term" value="C:RNA polymerase II transcription regulator complex"/>
    <property type="evidence" value="ECO:0007669"/>
    <property type="project" value="TreeGrafter"/>
</dbReference>
<dbReference type="InterPro" id="IPR050936">
    <property type="entry name" value="AP-1-like"/>
</dbReference>
<feature type="domain" description="BZIP" evidence="4">
    <location>
        <begin position="5"/>
        <end position="63"/>
    </location>
</feature>
<keyword evidence="7" id="KW-1185">Reference proteome</keyword>
<evidence type="ECO:0000256" key="1">
    <source>
        <dbReference type="ARBA" id="ARBA00004123"/>
    </source>
</evidence>
<proteinExistence type="predicted"/>
<sequence length="340" mass="37461">MPVDKRKAQNRAAQRAFRERKDNYLKELETRVKELEESNDKNSEENAKLRKILEEVKAENVLLKGNFTFQPPNNALDGAPTLVDLLKNADNSQSASPIFSPATFPWTPTSNSGEINFIHNSQSPENLGLSSSDDRSPFNEASPHILQIATPKTNSILNPNQQPAMFQQPIHESSFFAPIGEIVDDPLISVPQEFASPQIYDTTGEPNLNLPFSFSDYRDPSAGVYDENIAGDLSALPVFYEEGWNDEFNEQLSEQLFSPVQTSSDVANVADSPVLPAPEVPGVSPDDSEIHISLEDCKVLEHASLPLDFDISLLCDALRKKATCGGRVPCPEKADPLAQL</sequence>
<dbReference type="EMBL" id="MCFE01001078">
    <property type="protein sequence ID" value="ORX71019.1"/>
    <property type="molecule type" value="Genomic_DNA"/>
</dbReference>
<dbReference type="PROSITE" id="PS50217">
    <property type="entry name" value="BZIP"/>
    <property type="match status" value="1"/>
</dbReference>
<dbReference type="InterPro" id="IPR046347">
    <property type="entry name" value="bZIP_sf"/>
</dbReference>
<dbReference type="Proteomes" id="UP000193498">
    <property type="component" value="Unassembled WGS sequence"/>
</dbReference>
<gene>
    <name evidence="5" type="ORF">K493DRAFT_4735</name>
    <name evidence="6" type="ORF">K493DRAFT_58136</name>
</gene>
<dbReference type="InterPro" id="IPR004827">
    <property type="entry name" value="bZIP"/>
</dbReference>
<dbReference type="CDD" id="cd14688">
    <property type="entry name" value="bZIP_YAP"/>
    <property type="match status" value="1"/>
</dbReference>
<evidence type="ECO:0000256" key="3">
    <source>
        <dbReference type="SAM" id="Coils"/>
    </source>
</evidence>
<dbReference type="STRING" id="1314790.A0A1Y1WBU4"/>
<dbReference type="AlphaFoldDB" id="A0A1Y1WBU4"/>
<dbReference type="Gene3D" id="1.20.5.170">
    <property type="match status" value="1"/>
</dbReference>
<evidence type="ECO:0000313" key="5">
    <source>
        <dbReference type="EMBL" id="ORX71019.1"/>
    </source>
</evidence>
<keyword evidence="2" id="KW-0539">Nucleus</keyword>
<accession>A0A1Y1WBU4</accession>